<dbReference type="EMBL" id="LGIQ01000009">
    <property type="protein sequence ID" value="KNB71363.1"/>
    <property type="molecule type" value="Genomic_DNA"/>
</dbReference>
<sequence length="107" mass="12239">MEIQQHARLLSILTGDFEKQQATITFTQWDTDSEDDEEVAEFRGQLVGVKLTENEFDEKDLLLLFADEENETVEILMEIPGEEVDLATYNEGRLQIFGTEAEIVLAK</sequence>
<protein>
    <submittedName>
        <fullName evidence="2">Uncharacterized protein</fullName>
    </submittedName>
</protein>
<name>A0A0K9YRM5_9BACL</name>
<dbReference type="STRING" id="54915.ADS79_21415"/>
<comment type="caution">
    <text evidence="2">The sequence shown here is derived from an EMBL/GenBank/DDBJ whole genome shotgun (WGS) entry which is preliminary data.</text>
</comment>
<organism evidence="2 3">
    <name type="scientific">Brevibacillus reuszeri</name>
    <dbReference type="NCBI Taxonomy" id="54915"/>
    <lineage>
        <taxon>Bacteria</taxon>
        <taxon>Bacillati</taxon>
        <taxon>Bacillota</taxon>
        <taxon>Bacilli</taxon>
        <taxon>Bacillales</taxon>
        <taxon>Paenibacillaceae</taxon>
        <taxon>Brevibacillus</taxon>
    </lineage>
</organism>
<dbReference type="RefSeq" id="WP_049740398.1">
    <property type="nucleotide sequence ID" value="NZ_BJON01000002.1"/>
</dbReference>
<reference evidence="2" key="2">
    <citation type="submission" date="2015-07" db="EMBL/GenBank/DDBJ databases">
        <title>MeaNS - Measles Nucleotide Surveillance Program.</title>
        <authorList>
            <person name="Tran T."/>
            <person name="Druce J."/>
        </authorList>
    </citation>
    <scope>NUCLEOTIDE SEQUENCE</scope>
    <source>
        <strain evidence="2">DSM 9887</strain>
    </source>
</reference>
<dbReference type="AlphaFoldDB" id="A0A0K9YRM5"/>
<reference evidence="3" key="1">
    <citation type="submission" date="2015-07" db="EMBL/GenBank/DDBJ databases">
        <title>Genome sequencing project for genomic taxonomy and phylogenomics of Bacillus-like bacteria.</title>
        <authorList>
            <person name="Liu B."/>
            <person name="Wang J."/>
            <person name="Zhu Y."/>
            <person name="Liu G."/>
            <person name="Chen Q."/>
            <person name="Chen Z."/>
            <person name="Lan J."/>
            <person name="Che J."/>
            <person name="Ge C."/>
            <person name="Shi H."/>
            <person name="Pan Z."/>
            <person name="Liu X."/>
        </authorList>
    </citation>
    <scope>NUCLEOTIDE SEQUENCE [LARGE SCALE GENOMIC DNA]</scope>
    <source>
        <strain evidence="3">DSM 9887</strain>
    </source>
</reference>
<proteinExistence type="predicted"/>
<evidence type="ECO:0000313" key="1">
    <source>
        <dbReference type="EMBL" id="GED66355.1"/>
    </source>
</evidence>
<evidence type="ECO:0000313" key="3">
    <source>
        <dbReference type="Proteomes" id="UP000036834"/>
    </source>
</evidence>
<keyword evidence="4" id="KW-1185">Reference proteome</keyword>
<accession>A0A0K9YRM5</accession>
<dbReference type="OrthoDB" id="2472460at2"/>
<dbReference type="EMBL" id="BJON01000002">
    <property type="protein sequence ID" value="GED66355.1"/>
    <property type="molecule type" value="Genomic_DNA"/>
</dbReference>
<evidence type="ECO:0000313" key="2">
    <source>
        <dbReference type="EMBL" id="KNB71363.1"/>
    </source>
</evidence>
<evidence type="ECO:0000313" key="4">
    <source>
        <dbReference type="Proteomes" id="UP000319578"/>
    </source>
</evidence>
<gene>
    <name evidence="2" type="ORF">ADS79_21415</name>
    <name evidence="1" type="ORF">BRE01_00570</name>
</gene>
<dbReference type="PATRIC" id="fig|54915.3.peg.3417"/>
<reference evidence="1 4" key="3">
    <citation type="submission" date="2019-06" db="EMBL/GenBank/DDBJ databases">
        <title>Whole genome shotgun sequence of Brevibacillus reuszeri NBRC 15719.</title>
        <authorList>
            <person name="Hosoyama A."/>
            <person name="Uohara A."/>
            <person name="Ohji S."/>
            <person name="Ichikawa N."/>
        </authorList>
    </citation>
    <scope>NUCLEOTIDE SEQUENCE [LARGE SCALE GENOMIC DNA]</scope>
    <source>
        <strain evidence="1 4">NBRC 15719</strain>
    </source>
</reference>
<dbReference type="Proteomes" id="UP000319578">
    <property type="component" value="Unassembled WGS sequence"/>
</dbReference>
<dbReference type="Proteomes" id="UP000036834">
    <property type="component" value="Unassembled WGS sequence"/>
</dbReference>